<dbReference type="KEGG" id="olu:OSTLU_7333"/>
<evidence type="ECO:0000313" key="4">
    <source>
        <dbReference type="Proteomes" id="UP000001568"/>
    </source>
</evidence>
<accession>A4RQK1</accession>
<dbReference type="InterPro" id="IPR002347">
    <property type="entry name" value="SDR_fam"/>
</dbReference>
<dbReference type="RefSeq" id="XP_001415403.1">
    <property type="nucleotide sequence ID" value="XM_001415366.1"/>
</dbReference>
<dbReference type="PRINTS" id="PR00080">
    <property type="entry name" value="SDRFAMILY"/>
</dbReference>
<dbReference type="PANTHER" id="PTHR44169:SF6">
    <property type="entry name" value="NADPH-DEPENDENT 1-ACYLDIHYDROXYACETONE PHOSPHATE REDUCTASE"/>
    <property type="match status" value="1"/>
</dbReference>
<dbReference type="EMBL" id="CP000581">
    <property type="protein sequence ID" value="ABO93695.1"/>
    <property type="molecule type" value="Genomic_DNA"/>
</dbReference>
<evidence type="ECO:0000256" key="1">
    <source>
        <dbReference type="ARBA" id="ARBA00006484"/>
    </source>
</evidence>
<dbReference type="PROSITE" id="PS00061">
    <property type="entry name" value="ADH_SHORT"/>
    <property type="match status" value="1"/>
</dbReference>
<dbReference type="OMA" id="CISEVWA"/>
<keyword evidence="2" id="KW-0560">Oxidoreductase</keyword>
<feature type="non-terminal residue" evidence="3">
    <location>
        <position position="139"/>
    </location>
</feature>
<comment type="similarity">
    <text evidence="1">Belongs to the short-chain dehydrogenases/reductases (SDR) family.</text>
</comment>
<dbReference type="InterPro" id="IPR020904">
    <property type="entry name" value="Sc_DH/Rdtase_CS"/>
</dbReference>
<dbReference type="PRINTS" id="PR00081">
    <property type="entry name" value="GDHRDH"/>
</dbReference>
<dbReference type="Pfam" id="PF00106">
    <property type="entry name" value="adh_short"/>
    <property type="match status" value="1"/>
</dbReference>
<feature type="non-terminal residue" evidence="3">
    <location>
        <position position="1"/>
    </location>
</feature>
<dbReference type="OrthoDB" id="498525at2759"/>
<dbReference type="GO" id="GO:0016491">
    <property type="term" value="F:oxidoreductase activity"/>
    <property type="evidence" value="ECO:0007669"/>
    <property type="project" value="UniProtKB-KW"/>
</dbReference>
<proteinExistence type="inferred from homology"/>
<dbReference type="AlphaFoldDB" id="A4RQK1"/>
<dbReference type="GeneID" id="4999854"/>
<dbReference type="eggNOG" id="KOG1205">
    <property type="taxonomic scope" value="Eukaryota"/>
</dbReference>
<evidence type="ECO:0000313" key="3">
    <source>
        <dbReference type="EMBL" id="ABO93695.1"/>
    </source>
</evidence>
<gene>
    <name evidence="3" type="ORF">OSTLU_7333</name>
</gene>
<dbReference type="Proteomes" id="UP000001568">
    <property type="component" value="Chromosome 1"/>
</dbReference>
<name>A4RQK1_OSTLU</name>
<dbReference type="Gene3D" id="3.40.50.720">
    <property type="entry name" value="NAD(P)-binding Rossmann-like Domain"/>
    <property type="match status" value="1"/>
</dbReference>
<organism evidence="3 4">
    <name type="scientific">Ostreococcus lucimarinus (strain CCE9901)</name>
    <dbReference type="NCBI Taxonomy" id="436017"/>
    <lineage>
        <taxon>Eukaryota</taxon>
        <taxon>Viridiplantae</taxon>
        <taxon>Chlorophyta</taxon>
        <taxon>Mamiellophyceae</taxon>
        <taxon>Mamiellales</taxon>
        <taxon>Bathycoccaceae</taxon>
        <taxon>Ostreococcus</taxon>
    </lineage>
</organism>
<dbReference type="HOGENOM" id="CLU_1850344_0_0_1"/>
<sequence>LLTMDLTKEDSIAQCIASIVERHGKIDVLINNAGVCLCSWAKQTPRDDAEMIMQTNFLGAVSVIRHAMPHLSQGANIINVGSIAGRIGIPFQSMYSASKAALMVYTDALRMETKGSGVRVSLIEPGDLRLQKGAASVVK</sequence>
<dbReference type="STRING" id="436017.A4RQK1"/>
<dbReference type="InterPro" id="IPR036291">
    <property type="entry name" value="NAD(P)-bd_dom_sf"/>
</dbReference>
<evidence type="ECO:0000256" key="2">
    <source>
        <dbReference type="ARBA" id="ARBA00023002"/>
    </source>
</evidence>
<dbReference type="SUPFAM" id="SSF51735">
    <property type="entry name" value="NAD(P)-binding Rossmann-fold domains"/>
    <property type="match status" value="1"/>
</dbReference>
<protein>
    <submittedName>
        <fullName evidence="3">Uncharacterized protein</fullName>
    </submittedName>
</protein>
<reference evidence="3 4" key="1">
    <citation type="journal article" date="2007" name="Proc. Natl. Acad. Sci. U.S.A.">
        <title>The tiny eukaryote Ostreococcus provides genomic insights into the paradox of plankton speciation.</title>
        <authorList>
            <person name="Palenik B."/>
            <person name="Grimwood J."/>
            <person name="Aerts A."/>
            <person name="Rouze P."/>
            <person name="Salamov A."/>
            <person name="Putnam N."/>
            <person name="Dupont C."/>
            <person name="Jorgensen R."/>
            <person name="Derelle E."/>
            <person name="Rombauts S."/>
            <person name="Zhou K."/>
            <person name="Otillar R."/>
            <person name="Merchant S.S."/>
            <person name="Podell S."/>
            <person name="Gaasterland T."/>
            <person name="Napoli C."/>
            <person name="Gendler K."/>
            <person name="Manuell A."/>
            <person name="Tai V."/>
            <person name="Vallon O."/>
            <person name="Piganeau G."/>
            <person name="Jancek S."/>
            <person name="Heijde M."/>
            <person name="Jabbari K."/>
            <person name="Bowler C."/>
            <person name="Lohr M."/>
            <person name="Robbens S."/>
            <person name="Werner G."/>
            <person name="Dubchak I."/>
            <person name="Pazour G.J."/>
            <person name="Ren Q."/>
            <person name="Paulsen I."/>
            <person name="Delwiche C."/>
            <person name="Schmutz J."/>
            <person name="Rokhsar D."/>
            <person name="Van de Peer Y."/>
            <person name="Moreau H."/>
            <person name="Grigoriev I.V."/>
        </authorList>
    </citation>
    <scope>NUCLEOTIDE SEQUENCE [LARGE SCALE GENOMIC DNA]</scope>
    <source>
        <strain evidence="3 4">CCE9901</strain>
    </source>
</reference>
<dbReference type="PANTHER" id="PTHR44169">
    <property type="entry name" value="NADPH-DEPENDENT 1-ACYLDIHYDROXYACETONE PHOSPHATE REDUCTASE"/>
    <property type="match status" value="1"/>
</dbReference>
<keyword evidence="4" id="KW-1185">Reference proteome</keyword>